<evidence type="ECO:0000256" key="1">
    <source>
        <dbReference type="SAM" id="Phobius"/>
    </source>
</evidence>
<evidence type="ECO:0000259" key="2">
    <source>
        <dbReference type="Pfam" id="PF03372"/>
    </source>
</evidence>
<keyword evidence="1" id="KW-1133">Transmembrane helix</keyword>
<dbReference type="Pfam" id="PF03372">
    <property type="entry name" value="Exo_endo_phos"/>
    <property type="match status" value="1"/>
</dbReference>
<gene>
    <name evidence="3" type="ORF">PA27867_1031</name>
</gene>
<dbReference type="Gene3D" id="3.60.10.10">
    <property type="entry name" value="Endonuclease/exonuclease/phosphatase"/>
    <property type="match status" value="1"/>
</dbReference>
<dbReference type="KEGG" id="cart:PA27867_1031"/>
<protein>
    <recommendedName>
        <fullName evidence="2">Endonuclease/exonuclease/phosphatase domain-containing protein</fullName>
    </recommendedName>
</protein>
<organism evidence="3 4">
    <name type="scientific">Cryobacterium arcticum</name>
    <dbReference type="NCBI Taxonomy" id="670052"/>
    <lineage>
        <taxon>Bacteria</taxon>
        <taxon>Bacillati</taxon>
        <taxon>Actinomycetota</taxon>
        <taxon>Actinomycetes</taxon>
        <taxon>Micrococcales</taxon>
        <taxon>Microbacteriaceae</taxon>
        <taxon>Cryobacterium</taxon>
    </lineage>
</organism>
<keyword evidence="1" id="KW-0812">Transmembrane</keyword>
<evidence type="ECO:0000313" key="4">
    <source>
        <dbReference type="Proteomes" id="UP000092582"/>
    </source>
</evidence>
<dbReference type="InterPro" id="IPR005135">
    <property type="entry name" value="Endo/exonuclease/phosphatase"/>
</dbReference>
<dbReference type="AlphaFoldDB" id="A0A1B1BHG9"/>
<feature type="transmembrane region" description="Helical" evidence="1">
    <location>
        <begin position="38"/>
        <end position="63"/>
    </location>
</feature>
<dbReference type="InterPro" id="IPR036691">
    <property type="entry name" value="Endo/exonu/phosph_ase_sf"/>
</dbReference>
<keyword evidence="4" id="KW-1185">Reference proteome</keyword>
<dbReference type="OrthoDB" id="2340043at2"/>
<keyword evidence="1" id="KW-0472">Membrane</keyword>
<feature type="transmembrane region" description="Helical" evidence="1">
    <location>
        <begin position="70"/>
        <end position="89"/>
    </location>
</feature>
<feature type="domain" description="Endonuclease/exonuclease/phosphatase" evidence="2">
    <location>
        <begin position="124"/>
        <end position="351"/>
    </location>
</feature>
<dbReference type="PATRIC" id="fig|670052.7.peg.1069"/>
<reference evidence="3 4" key="1">
    <citation type="submission" date="2016-06" db="EMBL/GenBank/DDBJ databases">
        <title>Genome sequencing of Cryobacterium arcticum PAMC 27867.</title>
        <authorList>
            <person name="Lee J."/>
            <person name="Kim O.-S."/>
        </authorList>
    </citation>
    <scope>NUCLEOTIDE SEQUENCE [LARGE SCALE GENOMIC DNA]</scope>
    <source>
        <strain evidence="3 4">PAMC 27867</strain>
    </source>
</reference>
<dbReference type="SUPFAM" id="SSF56219">
    <property type="entry name" value="DNase I-like"/>
    <property type="match status" value="1"/>
</dbReference>
<name>A0A1B1BHG9_9MICO</name>
<proteinExistence type="predicted"/>
<dbReference type="EMBL" id="CP016282">
    <property type="protein sequence ID" value="ANP71998.1"/>
    <property type="molecule type" value="Genomic_DNA"/>
</dbReference>
<sequence>MFSFLFRTLLVVAALAVLTVLAWPQFLGLQNTWVVAHAVSLRGLAVVVAAALLVLLTVLLILVRSFRGTTALLMVFLALFGAVNVGVLLHRGTASALPASARAADVSGSADESADDATASITVLSWNTLGDEPGADAIAALALAEDADVLTLPETTEETGVLIAEAMRAAGRPMWVHTVSFDLISKARSTTLLISPDLGDYTVTSAEGSGPPGNTNVLPTVVAEPVDGTGPTIVAVHAVAPIQWEMTNWRSDLDWLAEQCDTAGTGTDGVIMAGDFNATLDHFAGRADTAGAALGSCRDAALAAGAAGVGTWPTWAPTLLGSPIDHVLATANWQVDAMSVIQDEDAAGSDHRPIVATFSPAG</sequence>
<dbReference type="RefSeq" id="WP_066594149.1">
    <property type="nucleotide sequence ID" value="NZ_CP016282.1"/>
</dbReference>
<dbReference type="GO" id="GO:0003824">
    <property type="term" value="F:catalytic activity"/>
    <property type="evidence" value="ECO:0007669"/>
    <property type="project" value="InterPro"/>
</dbReference>
<evidence type="ECO:0000313" key="3">
    <source>
        <dbReference type="EMBL" id="ANP71998.1"/>
    </source>
</evidence>
<dbReference type="STRING" id="670052.PA27867_1031"/>
<dbReference type="Proteomes" id="UP000092582">
    <property type="component" value="Chromosome 1"/>
</dbReference>
<accession>A0A1B1BHG9</accession>